<keyword evidence="2" id="KW-1185">Reference proteome</keyword>
<dbReference type="Gene3D" id="3.40.50.1000">
    <property type="entry name" value="HAD superfamily/HAD-like"/>
    <property type="match status" value="1"/>
</dbReference>
<dbReference type="InterPro" id="IPR023214">
    <property type="entry name" value="HAD_sf"/>
</dbReference>
<keyword evidence="1" id="KW-0378">Hydrolase</keyword>
<accession>A0A285J6U5</accession>
<dbReference type="InterPro" id="IPR036412">
    <property type="entry name" value="HAD-like_sf"/>
</dbReference>
<dbReference type="AlphaFoldDB" id="A0A285J6U5"/>
<proteinExistence type="predicted"/>
<dbReference type="GO" id="GO:0016787">
    <property type="term" value="F:hydrolase activity"/>
    <property type="evidence" value="ECO:0007669"/>
    <property type="project" value="UniProtKB-KW"/>
</dbReference>
<dbReference type="EMBL" id="OBDY01000016">
    <property type="protein sequence ID" value="SNY55076.1"/>
    <property type="molecule type" value="Genomic_DNA"/>
</dbReference>
<organism evidence="1 2">
    <name type="scientific">Paractinoplanes atraurantiacus</name>
    <dbReference type="NCBI Taxonomy" id="1036182"/>
    <lineage>
        <taxon>Bacteria</taxon>
        <taxon>Bacillati</taxon>
        <taxon>Actinomycetota</taxon>
        <taxon>Actinomycetes</taxon>
        <taxon>Micromonosporales</taxon>
        <taxon>Micromonosporaceae</taxon>
        <taxon>Paractinoplanes</taxon>
    </lineage>
</organism>
<dbReference type="Proteomes" id="UP000219612">
    <property type="component" value="Unassembled WGS sequence"/>
</dbReference>
<dbReference type="RefSeq" id="WP_097323862.1">
    <property type="nucleotide sequence ID" value="NZ_OBDY01000016.1"/>
</dbReference>
<sequence length="73" mass="8040">MVFPEAEPSLRRLAEAGWRNAILSNHVPELDRLVTGLGLGEHVHAVFTSAVVGWEKPNVKFFGCSRPDNRSVA</sequence>
<name>A0A285J6U5_9ACTN</name>
<reference evidence="1 2" key="1">
    <citation type="submission" date="2017-09" db="EMBL/GenBank/DDBJ databases">
        <authorList>
            <person name="Ehlers B."/>
            <person name="Leendertz F.H."/>
        </authorList>
    </citation>
    <scope>NUCLEOTIDE SEQUENCE [LARGE SCALE GENOMIC DNA]</scope>
    <source>
        <strain evidence="1 2">CGMCC 4.6857</strain>
    </source>
</reference>
<dbReference type="OrthoDB" id="3680851at2"/>
<protein>
    <submittedName>
        <fullName evidence="1">Putative hydrolase of the HAD superfamily</fullName>
    </submittedName>
</protein>
<dbReference type="SUPFAM" id="SSF56784">
    <property type="entry name" value="HAD-like"/>
    <property type="match status" value="1"/>
</dbReference>
<evidence type="ECO:0000313" key="2">
    <source>
        <dbReference type="Proteomes" id="UP000219612"/>
    </source>
</evidence>
<evidence type="ECO:0000313" key="1">
    <source>
        <dbReference type="EMBL" id="SNY55076.1"/>
    </source>
</evidence>
<gene>
    <name evidence="1" type="ORF">SAMN05421748_11627</name>
</gene>